<keyword evidence="3" id="KW-1185">Reference proteome</keyword>
<protein>
    <submittedName>
        <fullName evidence="2">ComGF family competence protein</fullName>
    </submittedName>
</protein>
<name>A0ABS2ZHN3_9BACL</name>
<accession>A0ABS2ZHN3</accession>
<keyword evidence="1" id="KW-0472">Membrane</keyword>
<sequence>MQALIKRILNKEGHTIIEAIISLIVLLVLASVISLLIPPLQKQPNSTQFEESGLFFSMLGKEVREGIAIEVKNNGLYITQPSGDVLSFTKYHSLIRKQVNGLGHEVWVQNIQEMEIDSLSETSLRVRLRDSKGKEYMRVFRRLN</sequence>
<dbReference type="Proteomes" id="UP001319060">
    <property type="component" value="Unassembled WGS sequence"/>
</dbReference>
<dbReference type="RefSeq" id="WP_188401887.1">
    <property type="nucleotide sequence ID" value="NZ_BMCE01000001.1"/>
</dbReference>
<evidence type="ECO:0000313" key="3">
    <source>
        <dbReference type="Proteomes" id="UP001319060"/>
    </source>
</evidence>
<reference evidence="2 3" key="1">
    <citation type="submission" date="2021-01" db="EMBL/GenBank/DDBJ databases">
        <title>Genome Sequencing of Type Strains.</title>
        <authorList>
            <person name="Lemaire J.F."/>
            <person name="Inderbitzin P."/>
            <person name="Collins S.B."/>
            <person name="Wespe N."/>
            <person name="Knight-Connoni V."/>
        </authorList>
    </citation>
    <scope>NUCLEOTIDE SEQUENCE [LARGE SCALE GENOMIC DNA]</scope>
    <source>
        <strain evidence="2 3">DSM 14730</strain>
    </source>
</reference>
<dbReference type="Pfam" id="PF15980">
    <property type="entry name" value="ComGF"/>
    <property type="match status" value="1"/>
</dbReference>
<dbReference type="InterPro" id="IPR016977">
    <property type="entry name" value="ComGF"/>
</dbReference>
<keyword evidence="1" id="KW-1133">Transmembrane helix</keyword>
<proteinExistence type="predicted"/>
<dbReference type="EMBL" id="JAFHKS010000044">
    <property type="protein sequence ID" value="MBN3547673.1"/>
    <property type="molecule type" value="Genomic_DNA"/>
</dbReference>
<evidence type="ECO:0000313" key="2">
    <source>
        <dbReference type="EMBL" id="MBN3547673.1"/>
    </source>
</evidence>
<keyword evidence="1" id="KW-0812">Transmembrane</keyword>
<comment type="caution">
    <text evidence="2">The sequence shown here is derived from an EMBL/GenBank/DDBJ whole genome shotgun (WGS) entry which is preliminary data.</text>
</comment>
<evidence type="ECO:0000256" key="1">
    <source>
        <dbReference type="SAM" id="Phobius"/>
    </source>
</evidence>
<gene>
    <name evidence="2" type="ORF">JYA64_20400</name>
</gene>
<feature type="transmembrane region" description="Helical" evidence="1">
    <location>
        <begin position="16"/>
        <end position="37"/>
    </location>
</feature>
<organism evidence="2 3">
    <name type="scientific">Fictibacillus barbaricus</name>
    <dbReference type="NCBI Taxonomy" id="182136"/>
    <lineage>
        <taxon>Bacteria</taxon>
        <taxon>Bacillati</taxon>
        <taxon>Bacillota</taxon>
        <taxon>Bacilli</taxon>
        <taxon>Bacillales</taxon>
        <taxon>Fictibacillaceae</taxon>
        <taxon>Fictibacillus</taxon>
    </lineage>
</organism>